<feature type="non-terminal residue" evidence="3">
    <location>
        <position position="609"/>
    </location>
</feature>
<dbReference type="InterPro" id="IPR036397">
    <property type="entry name" value="RNaseH_sf"/>
</dbReference>
<evidence type="ECO:0000259" key="1">
    <source>
        <dbReference type="PROSITE" id="PS50878"/>
    </source>
</evidence>
<dbReference type="EMBL" id="GEDV01000030">
    <property type="protein sequence ID" value="JAP88527.1"/>
    <property type="molecule type" value="Transcribed_RNA"/>
</dbReference>
<dbReference type="PROSITE" id="PS50879">
    <property type="entry name" value="RNASE_H_1"/>
    <property type="match status" value="1"/>
</dbReference>
<dbReference type="InterPro" id="IPR000477">
    <property type="entry name" value="RT_dom"/>
</dbReference>
<evidence type="ECO:0000259" key="2">
    <source>
        <dbReference type="PROSITE" id="PS50879"/>
    </source>
</evidence>
<reference evidence="3" key="1">
    <citation type="journal article" date="2016" name="Ticks Tick Borne Dis.">
        <title>De novo assembly and annotation of the salivary gland transcriptome of Rhipicephalus appendiculatus male and female ticks during blood feeding.</title>
        <authorList>
            <person name="de Castro M.H."/>
            <person name="de Klerk D."/>
            <person name="Pienaar R."/>
            <person name="Latif A.A."/>
            <person name="Rees D.J."/>
            <person name="Mans B.J."/>
        </authorList>
    </citation>
    <scope>NUCLEOTIDE SEQUENCE</scope>
    <source>
        <tissue evidence="3">Salivary glands</tissue>
    </source>
</reference>
<dbReference type="InterPro" id="IPR012337">
    <property type="entry name" value="RNaseH-like_sf"/>
</dbReference>
<name>A0A131ZB69_RHIAP</name>
<dbReference type="GO" id="GO:0004523">
    <property type="term" value="F:RNA-DNA hybrid ribonuclease activity"/>
    <property type="evidence" value="ECO:0007669"/>
    <property type="project" value="InterPro"/>
</dbReference>
<dbReference type="InterPro" id="IPR002156">
    <property type="entry name" value="RNaseH_domain"/>
</dbReference>
<feature type="non-terminal residue" evidence="3">
    <location>
        <position position="1"/>
    </location>
</feature>
<feature type="domain" description="Reverse transcriptase" evidence="1">
    <location>
        <begin position="1"/>
        <end position="166"/>
    </location>
</feature>
<proteinExistence type="predicted"/>
<dbReference type="InterPro" id="IPR043502">
    <property type="entry name" value="DNA/RNA_pol_sf"/>
</dbReference>
<dbReference type="SUPFAM" id="SSF56672">
    <property type="entry name" value="DNA/RNA polymerases"/>
    <property type="match status" value="1"/>
</dbReference>
<dbReference type="AlphaFoldDB" id="A0A131ZB69"/>
<sequence length="609" mass="68500">TATRSSADFQEIRCGEKTYNYVRSFLNNRTASIGLGHLRGDNTHIANKGTPQGSILSPLLFNIGMRKLALMLEEDTELGVAIYADDVTLWATKGSYGDRQDTLQRAVDTIEEYAKRAGMTCAPEKSEYIQIRPKNTGRTRSPTFNLELNGNQIKQVSELRVLGMLIEETGSVSLTLKKLKHTTRSVARLIRRVTSSNESMTEGDTRRLAHAFIISRITYALPYQLTRRWEAEQANTLIRIAYKAALGLPDCTDTERLESLGVYNTFDEHAAAVLIAQRERLNSTMQGRVLLKRLHYPLSPQFCGEETLQIPKEDRAHIHVAPIPKNMHPMLNAGRRRARAAALERLRSDPDTYYTDSSPYPTRQNAFAAVVTNRNQAITSATIRTKSTAVAEAAAIALAIRAAECNRQSAHVITDSQEACRLFLRGVLPQSVLRILGSNLQEDHGITWCPAHEGVGGNERADRLARALTFRAADMPTRADDFIPTLPRDILESQRRARQTMAPPHPKLTRWQSRDWRRLQTNTYPNIHTLSKIRPSQYADRCPWCGDTPTLIHITWTCLQRPAEGNSPLITRNEFERSWEVRLTRQDLGSQRATLDQAKRAARASGALE</sequence>
<dbReference type="GO" id="GO:0042575">
    <property type="term" value="C:DNA polymerase complex"/>
    <property type="evidence" value="ECO:0007669"/>
    <property type="project" value="UniProtKB-ARBA"/>
</dbReference>
<feature type="domain" description="RNase H type-1" evidence="2">
    <location>
        <begin position="347"/>
        <end position="470"/>
    </location>
</feature>
<organism evidence="3">
    <name type="scientific">Rhipicephalus appendiculatus</name>
    <name type="common">Brown ear tick</name>
    <dbReference type="NCBI Taxonomy" id="34631"/>
    <lineage>
        <taxon>Eukaryota</taxon>
        <taxon>Metazoa</taxon>
        <taxon>Ecdysozoa</taxon>
        <taxon>Arthropoda</taxon>
        <taxon>Chelicerata</taxon>
        <taxon>Arachnida</taxon>
        <taxon>Acari</taxon>
        <taxon>Parasitiformes</taxon>
        <taxon>Ixodida</taxon>
        <taxon>Ixodoidea</taxon>
        <taxon>Ixodidae</taxon>
        <taxon>Rhipicephalinae</taxon>
        <taxon>Rhipicephalus</taxon>
        <taxon>Rhipicephalus</taxon>
    </lineage>
</organism>
<dbReference type="SUPFAM" id="SSF53098">
    <property type="entry name" value="Ribonuclease H-like"/>
    <property type="match status" value="1"/>
</dbReference>
<dbReference type="GO" id="GO:0071897">
    <property type="term" value="P:DNA biosynthetic process"/>
    <property type="evidence" value="ECO:0007669"/>
    <property type="project" value="UniProtKB-ARBA"/>
</dbReference>
<dbReference type="Pfam" id="PF00075">
    <property type="entry name" value="RNase_H"/>
    <property type="match status" value="1"/>
</dbReference>
<accession>A0A131ZB69</accession>
<evidence type="ECO:0000313" key="3">
    <source>
        <dbReference type="EMBL" id="JAP88527.1"/>
    </source>
</evidence>
<dbReference type="Pfam" id="PF00078">
    <property type="entry name" value="RVT_1"/>
    <property type="match status" value="1"/>
</dbReference>
<dbReference type="PROSITE" id="PS50878">
    <property type="entry name" value="RT_POL"/>
    <property type="match status" value="1"/>
</dbReference>
<protein>
    <submittedName>
        <fullName evidence="3">Tick transposon</fullName>
    </submittedName>
</protein>
<dbReference type="GO" id="GO:0003676">
    <property type="term" value="F:nucleic acid binding"/>
    <property type="evidence" value="ECO:0007669"/>
    <property type="project" value="InterPro"/>
</dbReference>
<dbReference type="PANTHER" id="PTHR33332">
    <property type="entry name" value="REVERSE TRANSCRIPTASE DOMAIN-CONTAINING PROTEIN"/>
    <property type="match status" value="1"/>
</dbReference>
<dbReference type="Gene3D" id="3.30.420.10">
    <property type="entry name" value="Ribonuclease H-like superfamily/Ribonuclease H"/>
    <property type="match status" value="1"/>
</dbReference>